<evidence type="ECO:0000256" key="3">
    <source>
        <dbReference type="ARBA" id="ARBA00023274"/>
    </source>
</evidence>
<sequence>MGHSRWPWPKNIAQPARVQSSSSERREGGSASPHDGMAARYRLLRGVASAAAARGHRVPVPGSEALAAGPGSRSVTQGTRHYATPSSVEEAVGNLEVSPELDAPKANRTRSSIPKKKKNGVAMMLPLHFHYEDVLRQDLLLKQNHDNIMQVPGLHEIKLAPRATSDLKLPIGKLAMEVLSGQRFKEAEVDPFAKARKSSRTNPFMRGDKDSGSALAQQSVLRGQAMYNFLVKMVTVMSMLGSRAEVRENTIKFFMETEFCEFSPELDEHFEIFEQIRGFNVTVVTTAGTKDETSLLWSGFALNDDAET</sequence>
<reference evidence="5 6" key="1">
    <citation type="submission" date="2024-02" db="EMBL/GenBank/DDBJ databases">
        <title>High-quality chromosome-scale genome assembly of Pensacola bahiagrass (Paspalum notatum Flugge var. saurae).</title>
        <authorList>
            <person name="Vega J.M."/>
            <person name="Podio M."/>
            <person name="Orjuela J."/>
            <person name="Siena L.A."/>
            <person name="Pessino S.C."/>
            <person name="Combes M.C."/>
            <person name="Mariac C."/>
            <person name="Albertini E."/>
            <person name="Pupilli F."/>
            <person name="Ortiz J.P.A."/>
            <person name="Leblanc O."/>
        </authorList>
    </citation>
    <scope>NUCLEOTIDE SEQUENCE [LARGE SCALE GENOMIC DNA]</scope>
    <source>
        <strain evidence="5">R1</strain>
        <tissue evidence="5">Leaf</tissue>
    </source>
</reference>
<name>A0AAQ3WSQ8_PASNO</name>
<keyword evidence="2" id="KW-0689">Ribosomal protein</keyword>
<feature type="region of interest" description="Disordered" evidence="4">
    <location>
        <begin position="53"/>
        <end position="117"/>
    </location>
</feature>
<dbReference type="GO" id="GO:0006412">
    <property type="term" value="P:translation"/>
    <property type="evidence" value="ECO:0007669"/>
    <property type="project" value="InterPro"/>
</dbReference>
<dbReference type="PANTHER" id="PTHR11994">
    <property type="entry name" value="60S RIBOSOMAL PROTEIN L11-RELATED"/>
    <property type="match status" value="1"/>
</dbReference>
<evidence type="ECO:0000313" key="5">
    <source>
        <dbReference type="EMBL" id="WVZ73123.1"/>
    </source>
</evidence>
<dbReference type="InterPro" id="IPR022803">
    <property type="entry name" value="Ribosomal_uL5_dom_sf"/>
</dbReference>
<proteinExistence type="inferred from homology"/>
<evidence type="ECO:0000313" key="6">
    <source>
        <dbReference type="Proteomes" id="UP001341281"/>
    </source>
</evidence>
<dbReference type="GO" id="GO:0005840">
    <property type="term" value="C:ribosome"/>
    <property type="evidence" value="ECO:0007669"/>
    <property type="project" value="UniProtKB-KW"/>
</dbReference>
<keyword evidence="3" id="KW-0687">Ribonucleoprotein</keyword>
<evidence type="ECO:0008006" key="7">
    <source>
        <dbReference type="Google" id="ProtNLM"/>
    </source>
</evidence>
<evidence type="ECO:0000256" key="1">
    <source>
        <dbReference type="ARBA" id="ARBA00008553"/>
    </source>
</evidence>
<feature type="compositionally biased region" description="Polar residues" evidence="4">
    <location>
        <begin position="73"/>
        <end position="87"/>
    </location>
</feature>
<dbReference type="InterPro" id="IPR002132">
    <property type="entry name" value="Ribosomal_uL5"/>
</dbReference>
<evidence type="ECO:0000256" key="4">
    <source>
        <dbReference type="SAM" id="MobiDB-lite"/>
    </source>
</evidence>
<dbReference type="EMBL" id="CP144749">
    <property type="protein sequence ID" value="WVZ73123.1"/>
    <property type="molecule type" value="Genomic_DNA"/>
</dbReference>
<dbReference type="AlphaFoldDB" id="A0AAQ3WSQ8"/>
<dbReference type="Proteomes" id="UP001341281">
    <property type="component" value="Chromosome 05"/>
</dbReference>
<dbReference type="GO" id="GO:1990904">
    <property type="term" value="C:ribonucleoprotein complex"/>
    <property type="evidence" value="ECO:0007669"/>
    <property type="project" value="UniProtKB-KW"/>
</dbReference>
<dbReference type="Gene3D" id="3.30.1440.10">
    <property type="match status" value="1"/>
</dbReference>
<gene>
    <name evidence="5" type="ORF">U9M48_021469</name>
</gene>
<evidence type="ECO:0000256" key="2">
    <source>
        <dbReference type="ARBA" id="ARBA00022980"/>
    </source>
</evidence>
<dbReference type="SUPFAM" id="SSF55282">
    <property type="entry name" value="RL5-like"/>
    <property type="match status" value="1"/>
</dbReference>
<protein>
    <recommendedName>
        <fullName evidence="7">Ribosomal protein L5</fullName>
    </recommendedName>
</protein>
<accession>A0AAQ3WSQ8</accession>
<organism evidence="5 6">
    <name type="scientific">Paspalum notatum var. saurae</name>
    <dbReference type="NCBI Taxonomy" id="547442"/>
    <lineage>
        <taxon>Eukaryota</taxon>
        <taxon>Viridiplantae</taxon>
        <taxon>Streptophyta</taxon>
        <taxon>Embryophyta</taxon>
        <taxon>Tracheophyta</taxon>
        <taxon>Spermatophyta</taxon>
        <taxon>Magnoliopsida</taxon>
        <taxon>Liliopsida</taxon>
        <taxon>Poales</taxon>
        <taxon>Poaceae</taxon>
        <taxon>PACMAD clade</taxon>
        <taxon>Panicoideae</taxon>
        <taxon>Andropogonodae</taxon>
        <taxon>Paspaleae</taxon>
        <taxon>Paspalinae</taxon>
        <taxon>Paspalum</taxon>
    </lineage>
</organism>
<dbReference type="GO" id="GO:0003735">
    <property type="term" value="F:structural constituent of ribosome"/>
    <property type="evidence" value="ECO:0007669"/>
    <property type="project" value="InterPro"/>
</dbReference>
<comment type="similarity">
    <text evidence="1">Belongs to the universal ribosomal protein uL5 family.</text>
</comment>
<keyword evidence="6" id="KW-1185">Reference proteome</keyword>
<feature type="region of interest" description="Disordered" evidence="4">
    <location>
        <begin position="1"/>
        <end position="38"/>
    </location>
</feature>